<evidence type="ECO:0000256" key="1">
    <source>
        <dbReference type="ARBA" id="ARBA00010716"/>
    </source>
</evidence>
<reference evidence="4 5" key="2">
    <citation type="submission" date="2010-03" db="EMBL/GenBank/DDBJ databases">
        <authorList>
            <person name="Pajon A."/>
        </authorList>
    </citation>
    <scope>NUCLEOTIDE SEQUENCE [LARGE SCALE GENOMIC DNA]</scope>
    <source>
        <strain evidence="4 5">XB6B4</strain>
    </source>
</reference>
<dbReference type="GO" id="GO:0008448">
    <property type="term" value="F:N-acetylglucosamine-6-phosphate deacetylase activity"/>
    <property type="evidence" value="ECO:0007669"/>
    <property type="project" value="TreeGrafter"/>
</dbReference>
<dbReference type="PANTHER" id="PTHR11113:SF14">
    <property type="entry name" value="N-ACETYLGLUCOSAMINE-6-PHOSPHATE DEACETYLASE"/>
    <property type="match status" value="1"/>
</dbReference>
<dbReference type="PATRIC" id="fig|718255.3.peg.3121"/>
<evidence type="ECO:0000259" key="3">
    <source>
        <dbReference type="Pfam" id="PF01979"/>
    </source>
</evidence>
<comment type="similarity">
    <text evidence="1">Belongs to the metallo-dependent hydrolases superfamily. NagA family.</text>
</comment>
<dbReference type="InterPro" id="IPR006680">
    <property type="entry name" value="Amidohydro-rel"/>
</dbReference>
<dbReference type="EMBL" id="FP929050">
    <property type="protein sequence ID" value="CBL12491.1"/>
    <property type="molecule type" value="Genomic_DNA"/>
</dbReference>
<keyword evidence="2" id="KW-0378">Hydrolase</keyword>
<proteinExistence type="inferred from homology"/>
<dbReference type="Pfam" id="PF01979">
    <property type="entry name" value="Amidohydro_1"/>
    <property type="match status" value="1"/>
</dbReference>
<dbReference type="SUPFAM" id="SSF51556">
    <property type="entry name" value="Metallo-dependent hydrolases"/>
    <property type="match status" value="1"/>
</dbReference>
<dbReference type="Proteomes" id="UP000008953">
    <property type="component" value="Chromosome"/>
</dbReference>
<evidence type="ECO:0000313" key="4">
    <source>
        <dbReference type="EMBL" id="CBL12491.1"/>
    </source>
</evidence>
<dbReference type="PANTHER" id="PTHR11113">
    <property type="entry name" value="N-ACETYLGLUCOSAMINE-6-PHOSPHATE DEACETYLASE"/>
    <property type="match status" value="1"/>
</dbReference>
<gene>
    <name evidence="4" type="ORF">RO1_19450</name>
</gene>
<sequence length="236" mass="25424">MPADKEMFLRLQERSGGLIKLVDIAPEEKGAMEFIEQCHDKVKISIAHTCSDYDTAREALEKGVGHMTHLYNAMPGINHREPGPIIAALEAGAEVELIADGIHIHPAMVRTTFRIFGADKVILISDSMEATGLLDGDYQLGGQGVTVKGRKAVLTKDPGVIAGSVTNLFDCMKNCVLNMGIPLEDAVLAATENPAESIGVEKDYGKIAVGNYGNLLLLDKDLQIKNIVQKGKIMSV</sequence>
<dbReference type="KEGG" id="rix:RO1_19450"/>
<organism evidence="4 5">
    <name type="scientific">Roseburia intestinalis XB6B4</name>
    <dbReference type="NCBI Taxonomy" id="718255"/>
    <lineage>
        <taxon>Bacteria</taxon>
        <taxon>Bacillati</taxon>
        <taxon>Bacillota</taxon>
        <taxon>Clostridia</taxon>
        <taxon>Lachnospirales</taxon>
        <taxon>Lachnospiraceae</taxon>
        <taxon>Roseburia</taxon>
    </lineage>
</organism>
<dbReference type="HOGENOM" id="CLU_032482_3_0_9"/>
<feature type="domain" description="Amidohydrolase-related" evidence="3">
    <location>
        <begin position="31"/>
        <end position="233"/>
    </location>
</feature>
<evidence type="ECO:0000313" key="5">
    <source>
        <dbReference type="Proteomes" id="UP000008953"/>
    </source>
</evidence>
<evidence type="ECO:0000256" key="2">
    <source>
        <dbReference type="ARBA" id="ARBA00022801"/>
    </source>
</evidence>
<dbReference type="AlphaFoldDB" id="D4KYQ1"/>
<accession>D4KYQ1</accession>
<protein>
    <submittedName>
        <fullName evidence="4">N-acetylglucosamine-6-phosphate deacetylase</fullName>
    </submittedName>
</protein>
<dbReference type="InterPro" id="IPR032466">
    <property type="entry name" value="Metal_Hydrolase"/>
</dbReference>
<dbReference type="Gene3D" id="3.20.20.140">
    <property type="entry name" value="Metal-dependent hydrolases"/>
    <property type="match status" value="1"/>
</dbReference>
<reference evidence="4 5" key="1">
    <citation type="submission" date="2010-03" db="EMBL/GenBank/DDBJ databases">
        <title>The genome sequence of Roseburia intestinalis XB6B4.</title>
        <authorList>
            <consortium name="metaHIT consortium -- http://www.metahit.eu/"/>
            <person name="Pajon A."/>
            <person name="Turner K."/>
            <person name="Parkhill J."/>
            <person name="Bernalier A."/>
        </authorList>
    </citation>
    <scope>NUCLEOTIDE SEQUENCE [LARGE SCALE GENOMIC DNA]</scope>
    <source>
        <strain evidence="4 5">XB6B4</strain>
    </source>
</reference>
<name>D4KYQ1_9FIRM</name>
<dbReference type="GO" id="GO:0006046">
    <property type="term" value="P:N-acetylglucosamine catabolic process"/>
    <property type="evidence" value="ECO:0007669"/>
    <property type="project" value="TreeGrafter"/>
</dbReference>